<dbReference type="InterPro" id="IPR009617">
    <property type="entry name" value="Seipin"/>
</dbReference>
<feature type="compositionally biased region" description="Low complexity" evidence="7">
    <location>
        <begin position="77"/>
        <end position="89"/>
    </location>
</feature>
<feature type="transmembrane region" description="Helical" evidence="8">
    <location>
        <begin position="215"/>
        <end position="235"/>
    </location>
</feature>
<gene>
    <name evidence="9" type="ORF">Acr_00g0079500</name>
</gene>
<feature type="transmembrane region" description="Helical" evidence="8">
    <location>
        <begin position="164"/>
        <end position="195"/>
    </location>
</feature>
<keyword evidence="6 8" id="KW-0472">Membrane</keyword>
<dbReference type="PANTHER" id="PTHR21212:SF0">
    <property type="entry name" value="SEIPIN"/>
    <property type="match status" value="1"/>
</dbReference>
<keyword evidence="4 8" id="KW-1133">Transmembrane helix</keyword>
<feature type="transmembrane region" description="Helical" evidence="8">
    <location>
        <begin position="468"/>
        <end position="486"/>
    </location>
</feature>
<feature type="compositionally biased region" description="Low complexity" evidence="7">
    <location>
        <begin position="31"/>
        <end position="41"/>
    </location>
</feature>
<evidence type="ECO:0000313" key="9">
    <source>
        <dbReference type="EMBL" id="GFS42378.1"/>
    </source>
</evidence>
<name>A0A7J0DTT2_9ERIC</name>
<feature type="region of interest" description="Disordered" evidence="7">
    <location>
        <begin position="118"/>
        <end position="138"/>
    </location>
</feature>
<dbReference type="EMBL" id="BJWL01000398">
    <property type="protein sequence ID" value="GFS42378.1"/>
    <property type="molecule type" value="Genomic_DNA"/>
</dbReference>
<dbReference type="CDD" id="cd23995">
    <property type="entry name" value="Seipin_BSCL2_like"/>
    <property type="match status" value="1"/>
</dbReference>
<evidence type="ECO:0000256" key="6">
    <source>
        <dbReference type="ARBA" id="ARBA00023136"/>
    </source>
</evidence>
<feature type="region of interest" description="Disordered" evidence="7">
    <location>
        <begin position="76"/>
        <end position="96"/>
    </location>
</feature>
<evidence type="ECO:0000256" key="3">
    <source>
        <dbReference type="ARBA" id="ARBA00022824"/>
    </source>
</evidence>
<proteinExistence type="predicted"/>
<feature type="region of interest" description="Disordered" evidence="7">
    <location>
        <begin position="19"/>
        <end position="62"/>
    </location>
</feature>
<reference evidence="10" key="1">
    <citation type="submission" date="2019-07" db="EMBL/GenBank/DDBJ databases">
        <title>De Novo Assembly of kiwifruit Actinidia rufa.</title>
        <authorList>
            <person name="Sugita-Konishi S."/>
            <person name="Sato K."/>
            <person name="Mori E."/>
            <person name="Abe Y."/>
            <person name="Kisaki G."/>
            <person name="Hamano K."/>
            <person name="Suezawa K."/>
            <person name="Otani M."/>
            <person name="Fukuda T."/>
            <person name="Manabe T."/>
            <person name="Gomi K."/>
            <person name="Tabuchi M."/>
            <person name="Akimitsu K."/>
            <person name="Kataoka I."/>
        </authorList>
    </citation>
    <scope>NUCLEOTIDE SEQUENCE [LARGE SCALE GENOMIC DNA]</scope>
    <source>
        <strain evidence="10">cv. Fuchu</strain>
    </source>
</reference>
<dbReference type="OrthoDB" id="3990054at2759"/>
<accession>A0A7J0DTT2</accession>
<keyword evidence="5" id="KW-0443">Lipid metabolism</keyword>
<dbReference type="GO" id="GO:0140042">
    <property type="term" value="P:lipid droplet formation"/>
    <property type="evidence" value="ECO:0007669"/>
    <property type="project" value="UniProtKB-ARBA"/>
</dbReference>
<keyword evidence="10" id="KW-1185">Reference proteome</keyword>
<evidence type="ECO:0000256" key="7">
    <source>
        <dbReference type="SAM" id="MobiDB-lite"/>
    </source>
</evidence>
<dbReference type="PANTHER" id="PTHR21212">
    <property type="entry name" value="BERNARDINELLI-SEIP CONGENITAL LIPODYSTROPHY 2 HOMOLOG BSCL2 PROTEIN"/>
    <property type="match status" value="1"/>
</dbReference>
<evidence type="ECO:0000256" key="8">
    <source>
        <dbReference type="SAM" id="Phobius"/>
    </source>
</evidence>
<evidence type="ECO:0000256" key="1">
    <source>
        <dbReference type="ARBA" id="ARBA00004477"/>
    </source>
</evidence>
<evidence type="ECO:0000313" key="10">
    <source>
        <dbReference type="Proteomes" id="UP000585474"/>
    </source>
</evidence>
<keyword evidence="3" id="KW-0256">Endoplasmic reticulum</keyword>
<comment type="caution">
    <text evidence="9">The sequence shown here is derived from an EMBL/GenBank/DDBJ whole genome shotgun (WGS) entry which is preliminary data.</text>
</comment>
<keyword evidence="2 8" id="KW-0812">Transmembrane</keyword>
<evidence type="ECO:0000256" key="4">
    <source>
        <dbReference type="ARBA" id="ARBA00022989"/>
    </source>
</evidence>
<protein>
    <submittedName>
        <fullName evidence="9">Putative adipose-regulatory protein</fullName>
    </submittedName>
</protein>
<dbReference type="GO" id="GO:0005789">
    <property type="term" value="C:endoplasmic reticulum membrane"/>
    <property type="evidence" value="ECO:0007669"/>
    <property type="project" value="UniProtKB-SubCell"/>
</dbReference>
<dbReference type="AlphaFoldDB" id="A0A7J0DTT2"/>
<dbReference type="Proteomes" id="UP000585474">
    <property type="component" value="Unassembled WGS sequence"/>
</dbReference>
<feature type="transmembrane region" description="Helical" evidence="8">
    <location>
        <begin position="255"/>
        <end position="280"/>
    </location>
</feature>
<dbReference type="Pfam" id="PF06775">
    <property type="entry name" value="Seipin"/>
    <property type="match status" value="1"/>
</dbReference>
<organism evidence="9 10">
    <name type="scientific">Actinidia rufa</name>
    <dbReference type="NCBI Taxonomy" id="165716"/>
    <lineage>
        <taxon>Eukaryota</taxon>
        <taxon>Viridiplantae</taxon>
        <taxon>Streptophyta</taxon>
        <taxon>Embryophyta</taxon>
        <taxon>Tracheophyta</taxon>
        <taxon>Spermatophyta</taxon>
        <taxon>Magnoliopsida</taxon>
        <taxon>eudicotyledons</taxon>
        <taxon>Gunneridae</taxon>
        <taxon>Pentapetalae</taxon>
        <taxon>asterids</taxon>
        <taxon>Ericales</taxon>
        <taxon>Actinidiaceae</taxon>
        <taxon>Actinidia</taxon>
    </lineage>
</organism>
<comment type="subcellular location">
    <subcellularLocation>
        <location evidence="1">Endoplasmic reticulum membrane</location>
        <topology evidence="1">Multi-pass membrane protein</topology>
    </subcellularLocation>
</comment>
<evidence type="ECO:0000256" key="5">
    <source>
        <dbReference type="ARBA" id="ARBA00023098"/>
    </source>
</evidence>
<evidence type="ECO:0000256" key="2">
    <source>
        <dbReference type="ARBA" id="ARBA00022692"/>
    </source>
</evidence>
<dbReference type="GO" id="GO:0006629">
    <property type="term" value="P:lipid metabolic process"/>
    <property type="evidence" value="ECO:0007669"/>
    <property type="project" value="UniProtKB-KW"/>
</dbReference>
<sequence>MEDSKSNTNDDDHFFDALDEFSFDTHEQDQSVSNSSSSRLESNADVPLKPNPSPEIMSPIGIRHRRSWAKHIRKEISGNGPENSNPNSSVSFDSTTAERKYRISGNWKEIEMASKNSDSLRASHSSNEENKESSTVTTAIDDTVNESLAVDTASGGIDESSSNFLFVLAGFVIKAIGFQLSLLVSFFTFPIWLLYRSYMFVIDPLQVVRDTREDLMGRLWRIWGVICENVTPFIYEWLKEHKSIWKLALRFGWGFLWATYVCVVLVSLLVSAFVVSGFIVRDVVEEPIRMKETLTFDYTKNSPVAFVHIISCPGEHRGIEYFGAPRVIPPKHKLQVTVSLTLPESDYNRNLGIFQARVDFLSASGKALATLSHPCMLQFKSEPIRLLLTFLKVAPLVTGYSAESQTLNVKFRGFTEGDKPTACLRVMIEQRAEFRPGAGVPEIYDASLTLESELPLLKRIIWHWKNTVFIWIGMTTFTTEFLFILLCCRPIIMPRGRVRDAPANNSALQNNNQAQRSKRLKCLLILNTIALRTTPIVVYNNYELPIVNKA</sequence>